<feature type="transmembrane region" description="Helical" evidence="7">
    <location>
        <begin position="222"/>
        <end position="239"/>
    </location>
</feature>
<feature type="transmembrane region" description="Helical" evidence="7">
    <location>
        <begin position="353"/>
        <end position="371"/>
    </location>
</feature>
<dbReference type="AlphaFoldDB" id="A0AAQ3JKZ5"/>
<feature type="transmembrane region" description="Helical" evidence="7">
    <location>
        <begin position="192"/>
        <end position="210"/>
    </location>
</feature>
<evidence type="ECO:0000256" key="2">
    <source>
        <dbReference type="ARBA" id="ARBA00009965"/>
    </source>
</evidence>
<dbReference type="PANTHER" id="PTHR11706:SF104">
    <property type="entry name" value="METAL TRANSPORTER NRAMP2"/>
    <property type="match status" value="1"/>
</dbReference>
<proteinExistence type="inferred from homology"/>
<dbReference type="GO" id="GO:0016020">
    <property type="term" value="C:membrane"/>
    <property type="evidence" value="ECO:0007669"/>
    <property type="project" value="UniProtKB-SubCell"/>
</dbReference>
<comment type="subcellular location">
    <subcellularLocation>
        <location evidence="1">Membrane</location>
        <topology evidence="1">Multi-pass membrane protein</topology>
    </subcellularLocation>
</comment>
<dbReference type="HAMAP" id="MF_00221">
    <property type="entry name" value="NRAMP"/>
    <property type="match status" value="1"/>
</dbReference>
<evidence type="ECO:0000313" key="9">
    <source>
        <dbReference type="Proteomes" id="UP001327560"/>
    </source>
</evidence>
<sequence length="530" mass="57919">MALRNPILEDESRAEEANSLLPLRSPTSGHGGGKVRRTAAACEDETSESAYESYEKVVVSGVSDEDGCDGDGSAPPFSWRKLWLFTGPGFLMSIAFLDPGNLEGDLQAGAVAGCSLLWLLLWATVMGLLVQMLSARLGVATGRHLAELCREEYPRWAMLVLWVMAELALIGADIQEVIGSAIAIKILSRGLIPLWAGVVITASDCFFFLFLENYGVRKLEAFFALLIATMAFSFTWMFGEAKPSGTELLVGILVPKLGSKTIKQAVGIVGCVIMPHNVFLHSALVQSRKIDPNKKGHVQEALRYYTIESTAALIISFIINLFVTTVFAKGFYGTKEADDIGLENAGKYLQDKYGGGLFPILYIWGIGLLAAGQSSTITGTYAGQFIMGGFLNLRLKKWIRSFITRSFAIIPTIIVALFFDTSDSALDILNQWLNVLQSVQIPFALIPLLTLVSKEQVMGVFKIGPTVQALTWVVAALLIIINGYLLLDFFSSEIRGVLFGSIIIVIIVMYMAFIVYLVLRGRRLSVHLTS</sequence>
<evidence type="ECO:0000256" key="3">
    <source>
        <dbReference type="ARBA" id="ARBA00022692"/>
    </source>
</evidence>
<evidence type="ECO:0000256" key="6">
    <source>
        <dbReference type="SAM" id="MobiDB-lite"/>
    </source>
</evidence>
<feature type="transmembrane region" description="Helical" evidence="7">
    <location>
        <begin position="497"/>
        <end position="519"/>
    </location>
</feature>
<dbReference type="PRINTS" id="PR00447">
    <property type="entry name" value="NATRESASSCMP"/>
</dbReference>
<protein>
    <submittedName>
        <fullName evidence="8">Metal transporter Nramp2</fullName>
    </submittedName>
</protein>
<feature type="transmembrane region" description="Helical" evidence="7">
    <location>
        <begin position="153"/>
        <end position="172"/>
    </location>
</feature>
<evidence type="ECO:0000256" key="1">
    <source>
        <dbReference type="ARBA" id="ARBA00004141"/>
    </source>
</evidence>
<dbReference type="GO" id="GO:0034755">
    <property type="term" value="P:iron ion transmembrane transport"/>
    <property type="evidence" value="ECO:0007669"/>
    <property type="project" value="TreeGrafter"/>
</dbReference>
<keyword evidence="5 7" id="KW-0472">Membrane</keyword>
<evidence type="ECO:0000256" key="5">
    <source>
        <dbReference type="ARBA" id="ARBA00023136"/>
    </source>
</evidence>
<dbReference type="EMBL" id="CP136890">
    <property type="protein sequence ID" value="WOK91653.1"/>
    <property type="molecule type" value="Genomic_DNA"/>
</dbReference>
<feature type="region of interest" description="Disordered" evidence="6">
    <location>
        <begin position="1"/>
        <end position="44"/>
    </location>
</feature>
<dbReference type="NCBIfam" id="NF037982">
    <property type="entry name" value="Nramp_1"/>
    <property type="match status" value="1"/>
</dbReference>
<organism evidence="8 9">
    <name type="scientific">Canna indica</name>
    <name type="common">Indian-shot</name>
    <dbReference type="NCBI Taxonomy" id="4628"/>
    <lineage>
        <taxon>Eukaryota</taxon>
        <taxon>Viridiplantae</taxon>
        <taxon>Streptophyta</taxon>
        <taxon>Embryophyta</taxon>
        <taxon>Tracheophyta</taxon>
        <taxon>Spermatophyta</taxon>
        <taxon>Magnoliopsida</taxon>
        <taxon>Liliopsida</taxon>
        <taxon>Zingiberales</taxon>
        <taxon>Cannaceae</taxon>
        <taxon>Canna</taxon>
    </lineage>
</organism>
<dbReference type="PANTHER" id="PTHR11706">
    <property type="entry name" value="SOLUTE CARRIER PROTEIN FAMILY 11 MEMBER"/>
    <property type="match status" value="1"/>
</dbReference>
<feature type="transmembrane region" description="Helical" evidence="7">
    <location>
        <begin position="311"/>
        <end position="332"/>
    </location>
</feature>
<keyword evidence="9" id="KW-1185">Reference proteome</keyword>
<name>A0AAQ3JKZ5_9LILI</name>
<comment type="similarity">
    <text evidence="2">Belongs to the NRAMP (TC 2.A.55) family.</text>
</comment>
<evidence type="ECO:0000256" key="4">
    <source>
        <dbReference type="ARBA" id="ARBA00022989"/>
    </source>
</evidence>
<dbReference type="NCBIfam" id="TIGR01197">
    <property type="entry name" value="nramp"/>
    <property type="match status" value="1"/>
</dbReference>
<gene>
    <name evidence="8" type="ORF">Cni_G00344</name>
</gene>
<feature type="transmembrane region" description="Helical" evidence="7">
    <location>
        <begin position="402"/>
        <end position="419"/>
    </location>
</feature>
<reference evidence="8 9" key="1">
    <citation type="submission" date="2023-10" db="EMBL/GenBank/DDBJ databases">
        <title>Chromosome-scale genome assembly provides insights into flower coloration mechanisms of Canna indica.</title>
        <authorList>
            <person name="Li C."/>
        </authorList>
    </citation>
    <scope>NUCLEOTIDE SEQUENCE [LARGE SCALE GENOMIC DNA]</scope>
    <source>
        <tissue evidence="8">Flower</tissue>
    </source>
</reference>
<keyword evidence="4 7" id="KW-1133">Transmembrane helix</keyword>
<keyword evidence="3 7" id="KW-0812">Transmembrane</keyword>
<feature type="transmembrane region" description="Helical" evidence="7">
    <location>
        <begin position="431"/>
        <end position="451"/>
    </location>
</feature>
<dbReference type="GO" id="GO:0005384">
    <property type="term" value="F:manganese ion transmembrane transporter activity"/>
    <property type="evidence" value="ECO:0007669"/>
    <property type="project" value="TreeGrafter"/>
</dbReference>
<dbReference type="GO" id="GO:0005802">
    <property type="term" value="C:trans-Golgi network"/>
    <property type="evidence" value="ECO:0007669"/>
    <property type="project" value="TreeGrafter"/>
</dbReference>
<evidence type="ECO:0000313" key="8">
    <source>
        <dbReference type="EMBL" id="WOK91653.1"/>
    </source>
</evidence>
<feature type="transmembrane region" description="Helical" evidence="7">
    <location>
        <begin position="108"/>
        <end position="133"/>
    </location>
</feature>
<dbReference type="Proteomes" id="UP001327560">
    <property type="component" value="Chromosome 1"/>
</dbReference>
<accession>A0AAQ3JKZ5</accession>
<dbReference type="GO" id="GO:0015086">
    <property type="term" value="F:cadmium ion transmembrane transporter activity"/>
    <property type="evidence" value="ECO:0007669"/>
    <property type="project" value="TreeGrafter"/>
</dbReference>
<feature type="transmembrane region" description="Helical" evidence="7">
    <location>
        <begin position="463"/>
        <end position="485"/>
    </location>
</feature>
<dbReference type="InterPro" id="IPR001046">
    <property type="entry name" value="NRAMP_fam"/>
</dbReference>
<dbReference type="Pfam" id="PF01566">
    <property type="entry name" value="Nramp"/>
    <property type="match status" value="1"/>
</dbReference>
<evidence type="ECO:0000256" key="7">
    <source>
        <dbReference type="SAM" id="Phobius"/>
    </source>
</evidence>